<dbReference type="PANTHER" id="PTHR46470:SF2">
    <property type="entry name" value="GLYCERALDEHYDE 3-PHOSPHATE PHOSPHATASE"/>
    <property type="match status" value="1"/>
</dbReference>
<evidence type="ECO:0000256" key="1">
    <source>
        <dbReference type="ARBA" id="ARBA00001946"/>
    </source>
</evidence>
<sequence>MIKAVFFDLDDTLVDTSKLAEMARRNAVENMIRHGLPVDFETAYGELLELINEYGSNFSRHFDYLLRRLDLPNNPKWVAAGVVAYHNTKFAYLKTVHGARRLLLELKKADYRLGIITDGDPIKQWEKIIRLDLDDYFDGVFISDYLGVKKPHPKIFKKALRKMNVKAEEAVMVGDRLYSDIYGAKRVGMNTIWFRYGKYADRELEYLDHADFTVERLEDVLNIVGGLNLEEEERSDKEVHAD</sequence>
<dbReference type="Gene3D" id="1.10.150.520">
    <property type="match status" value="1"/>
</dbReference>
<keyword evidence="7" id="KW-0460">Magnesium</keyword>
<evidence type="ECO:0000313" key="9">
    <source>
        <dbReference type="Proteomes" id="UP000197156"/>
    </source>
</evidence>
<dbReference type="CDD" id="cd04305">
    <property type="entry name" value="HAD_Neu5Ac-Pase_like"/>
    <property type="match status" value="1"/>
</dbReference>
<dbReference type="GeneID" id="33324150"/>
<dbReference type="OrthoDB" id="27736at2157"/>
<keyword evidence="9" id="KW-1185">Reference proteome</keyword>
<dbReference type="RefSeq" id="WP_088862969.1">
    <property type="nucleotide sequence ID" value="NZ_CP014854.1"/>
</dbReference>
<evidence type="ECO:0000256" key="6">
    <source>
        <dbReference type="ARBA" id="ARBA00022801"/>
    </source>
</evidence>
<dbReference type="InterPro" id="IPR023214">
    <property type="entry name" value="HAD_sf"/>
</dbReference>
<gene>
    <name evidence="8" type="ORF">A3L02_05290</name>
</gene>
<organism evidence="8 9">
    <name type="scientific">Thermococcus celer Vu 13 = JCM 8558</name>
    <dbReference type="NCBI Taxonomy" id="1293037"/>
    <lineage>
        <taxon>Archaea</taxon>
        <taxon>Methanobacteriati</taxon>
        <taxon>Methanobacteriota</taxon>
        <taxon>Thermococci</taxon>
        <taxon>Thermococcales</taxon>
        <taxon>Thermococcaceae</taxon>
        <taxon>Thermococcus</taxon>
    </lineage>
</organism>
<evidence type="ECO:0000256" key="5">
    <source>
        <dbReference type="ARBA" id="ARBA00022723"/>
    </source>
</evidence>
<evidence type="ECO:0000256" key="7">
    <source>
        <dbReference type="ARBA" id="ARBA00022842"/>
    </source>
</evidence>
<dbReference type="GO" id="GO:0046872">
    <property type="term" value="F:metal ion binding"/>
    <property type="evidence" value="ECO:0007669"/>
    <property type="project" value="UniProtKB-KW"/>
</dbReference>
<dbReference type="InterPro" id="IPR051400">
    <property type="entry name" value="HAD-like_hydrolase"/>
</dbReference>
<dbReference type="SFLD" id="SFLDG01129">
    <property type="entry name" value="C1.5:_HAD__Beta-PGM__Phosphata"/>
    <property type="match status" value="1"/>
</dbReference>
<protein>
    <recommendedName>
        <fullName evidence="4">Glyceraldehyde 3-phosphate phosphatase</fullName>
    </recommendedName>
</protein>
<comment type="cofactor">
    <cofactor evidence="1">
        <name>Mg(2+)</name>
        <dbReference type="ChEBI" id="CHEBI:18420"/>
    </cofactor>
</comment>
<keyword evidence="5" id="KW-0479">Metal-binding</keyword>
<evidence type="ECO:0000256" key="2">
    <source>
        <dbReference type="ARBA" id="ARBA00003513"/>
    </source>
</evidence>
<dbReference type="NCBIfam" id="TIGR01662">
    <property type="entry name" value="HAD-SF-IIIA"/>
    <property type="match status" value="1"/>
</dbReference>
<dbReference type="GO" id="GO:0044281">
    <property type="term" value="P:small molecule metabolic process"/>
    <property type="evidence" value="ECO:0007669"/>
    <property type="project" value="UniProtKB-ARBA"/>
</dbReference>
<accession>A0A218P281</accession>
<dbReference type="SFLD" id="SFLDS00003">
    <property type="entry name" value="Haloacid_Dehalogenase"/>
    <property type="match status" value="1"/>
</dbReference>
<proteinExistence type="inferred from homology"/>
<evidence type="ECO:0000313" key="8">
    <source>
        <dbReference type="EMBL" id="ASI99018.1"/>
    </source>
</evidence>
<comment type="similarity">
    <text evidence="3">Belongs to the HAD-like hydrolase superfamily.</text>
</comment>
<name>A0A218P281_THECE</name>
<evidence type="ECO:0000256" key="3">
    <source>
        <dbReference type="ARBA" id="ARBA00007958"/>
    </source>
</evidence>
<keyword evidence="6" id="KW-0378">Hydrolase</keyword>
<dbReference type="Proteomes" id="UP000197156">
    <property type="component" value="Chromosome"/>
</dbReference>
<dbReference type="InterPro" id="IPR006549">
    <property type="entry name" value="HAD-SF_hydro_IIIA"/>
</dbReference>
<dbReference type="InterPro" id="IPR011950">
    <property type="entry name" value="HAD-SF_hydro_IA_CTE7"/>
</dbReference>
<dbReference type="Pfam" id="PF00702">
    <property type="entry name" value="Hydrolase"/>
    <property type="match status" value="1"/>
</dbReference>
<dbReference type="NCBIfam" id="TIGR01549">
    <property type="entry name" value="HAD-SF-IA-v1"/>
    <property type="match status" value="1"/>
</dbReference>
<reference evidence="8 9" key="1">
    <citation type="submission" date="2016-03" db="EMBL/GenBank/DDBJ databases">
        <title>Complete genome sequence of Thermococcus celer.</title>
        <authorList>
            <person name="Oger P.M."/>
        </authorList>
    </citation>
    <scope>NUCLEOTIDE SEQUENCE [LARGE SCALE GENOMIC DNA]</scope>
    <source>
        <strain evidence="8 9">Vu 13</strain>
    </source>
</reference>
<dbReference type="PANTHER" id="PTHR46470">
    <property type="entry name" value="N-ACYLNEURAMINATE-9-PHOSPHATASE"/>
    <property type="match status" value="1"/>
</dbReference>
<dbReference type="EMBL" id="CP014854">
    <property type="protein sequence ID" value="ASI99018.1"/>
    <property type="molecule type" value="Genomic_DNA"/>
</dbReference>
<comment type="function">
    <text evidence="2">Catalyzes the dephosphorylation of D,L-glyceraldehyde 3-phosphate in vitro.</text>
</comment>
<dbReference type="Gene3D" id="3.40.50.1000">
    <property type="entry name" value="HAD superfamily/HAD-like"/>
    <property type="match status" value="1"/>
</dbReference>
<dbReference type="InterPro" id="IPR006439">
    <property type="entry name" value="HAD-SF_hydro_IA"/>
</dbReference>
<dbReference type="NCBIfam" id="TIGR02253">
    <property type="entry name" value="CTE7"/>
    <property type="match status" value="1"/>
</dbReference>
<dbReference type="KEGG" id="tce:A3L02_05290"/>
<dbReference type="InterPro" id="IPR036412">
    <property type="entry name" value="HAD-like_sf"/>
</dbReference>
<dbReference type="AlphaFoldDB" id="A0A218P281"/>
<dbReference type="GO" id="GO:0016791">
    <property type="term" value="F:phosphatase activity"/>
    <property type="evidence" value="ECO:0007669"/>
    <property type="project" value="TreeGrafter"/>
</dbReference>
<dbReference type="SFLD" id="SFLDG01135">
    <property type="entry name" value="C1.5.6:_HAD__Beta-PGM__Phospha"/>
    <property type="match status" value="1"/>
</dbReference>
<evidence type="ECO:0000256" key="4">
    <source>
        <dbReference type="ARBA" id="ARBA00019531"/>
    </source>
</evidence>
<dbReference type="SUPFAM" id="SSF56784">
    <property type="entry name" value="HAD-like"/>
    <property type="match status" value="1"/>
</dbReference>
<dbReference type="NCBIfam" id="TIGR01509">
    <property type="entry name" value="HAD-SF-IA-v3"/>
    <property type="match status" value="1"/>
</dbReference>